<sequence length="276" mass="30808">MPRMSYTAISLIALLGFSPALCAQSTKAPSLDAILERLERNLNHYDTAVPSFYCDEHAISSRTQPKVPDATTITDSIFRLKRIIKDGQTAALVESREIKSINGKPPNPKDDDPPSELSGLFEGGLDVASLDQTACINYKLKQLNKNHRAESYIIRFATVLTPQNTAACFFKEDSKGQVFVDPATMQVTHVEITTPHHVIDAARYMPRIVGKRKLTVDYAPVQFDGQTFWMPSEVNMLVTSGSSFDTVAWSFHATYRNYHKLEVTSHIVPNSTVYTH</sequence>
<proteinExistence type="predicted"/>
<feature type="chain" id="PRO_5036849372" evidence="2">
    <location>
        <begin position="24"/>
        <end position="276"/>
    </location>
</feature>
<evidence type="ECO:0000256" key="1">
    <source>
        <dbReference type="SAM" id="MobiDB-lite"/>
    </source>
</evidence>
<feature type="region of interest" description="Disordered" evidence="1">
    <location>
        <begin position="95"/>
        <end position="118"/>
    </location>
</feature>
<keyword evidence="2" id="KW-0732">Signal</keyword>
<gene>
    <name evidence="3" type="ORF">GCM10011507_00530</name>
</gene>
<evidence type="ECO:0000313" key="4">
    <source>
        <dbReference type="Proteomes" id="UP000648801"/>
    </source>
</evidence>
<dbReference type="RefSeq" id="WP_188757388.1">
    <property type="nucleotide sequence ID" value="NZ_BMJB01000001.1"/>
</dbReference>
<dbReference type="AlphaFoldDB" id="A0A916VYH6"/>
<keyword evidence="4" id="KW-1185">Reference proteome</keyword>
<feature type="signal peptide" evidence="2">
    <location>
        <begin position="1"/>
        <end position="23"/>
    </location>
</feature>
<evidence type="ECO:0000256" key="2">
    <source>
        <dbReference type="SAM" id="SignalP"/>
    </source>
</evidence>
<organism evidence="3 4">
    <name type="scientific">Edaphobacter acidisoli</name>
    <dbReference type="NCBI Taxonomy" id="2040573"/>
    <lineage>
        <taxon>Bacteria</taxon>
        <taxon>Pseudomonadati</taxon>
        <taxon>Acidobacteriota</taxon>
        <taxon>Terriglobia</taxon>
        <taxon>Terriglobales</taxon>
        <taxon>Acidobacteriaceae</taxon>
        <taxon>Edaphobacter</taxon>
    </lineage>
</organism>
<accession>A0A916VYH6</accession>
<name>A0A916VYH6_9BACT</name>
<dbReference type="Proteomes" id="UP000648801">
    <property type="component" value="Unassembled WGS sequence"/>
</dbReference>
<reference evidence="3" key="2">
    <citation type="submission" date="2020-09" db="EMBL/GenBank/DDBJ databases">
        <authorList>
            <person name="Sun Q."/>
            <person name="Zhou Y."/>
        </authorList>
    </citation>
    <scope>NUCLEOTIDE SEQUENCE</scope>
    <source>
        <strain evidence="3">CGMCC 1.15447</strain>
    </source>
</reference>
<dbReference type="EMBL" id="BMJB01000001">
    <property type="protein sequence ID" value="GGA53360.1"/>
    <property type="molecule type" value="Genomic_DNA"/>
</dbReference>
<evidence type="ECO:0000313" key="3">
    <source>
        <dbReference type="EMBL" id="GGA53360.1"/>
    </source>
</evidence>
<reference evidence="3" key="1">
    <citation type="journal article" date="2014" name="Int. J. Syst. Evol. Microbiol.">
        <title>Complete genome sequence of Corynebacterium casei LMG S-19264T (=DSM 44701T), isolated from a smear-ripened cheese.</title>
        <authorList>
            <consortium name="US DOE Joint Genome Institute (JGI-PGF)"/>
            <person name="Walter F."/>
            <person name="Albersmeier A."/>
            <person name="Kalinowski J."/>
            <person name="Ruckert C."/>
        </authorList>
    </citation>
    <scope>NUCLEOTIDE SEQUENCE</scope>
    <source>
        <strain evidence="3">CGMCC 1.15447</strain>
    </source>
</reference>
<protein>
    <submittedName>
        <fullName evidence="3">Uncharacterized protein</fullName>
    </submittedName>
</protein>
<comment type="caution">
    <text evidence="3">The sequence shown here is derived from an EMBL/GenBank/DDBJ whole genome shotgun (WGS) entry which is preliminary data.</text>
</comment>